<dbReference type="STRING" id="105231.A0A1Y1I8T6"/>
<keyword evidence="3" id="KW-0808">Transferase</keyword>
<dbReference type="OrthoDB" id="5979581at2759"/>
<evidence type="ECO:0000259" key="11">
    <source>
        <dbReference type="PROSITE" id="PS50103"/>
    </source>
</evidence>
<feature type="compositionally biased region" description="Low complexity" evidence="9">
    <location>
        <begin position="658"/>
        <end position="668"/>
    </location>
</feature>
<feature type="compositionally biased region" description="Low complexity" evidence="9">
    <location>
        <begin position="863"/>
        <end position="878"/>
    </location>
</feature>
<evidence type="ECO:0000256" key="8">
    <source>
        <dbReference type="PROSITE-ProRule" id="PRU10141"/>
    </source>
</evidence>
<evidence type="ECO:0000313" key="13">
    <source>
        <dbReference type="Proteomes" id="UP000054558"/>
    </source>
</evidence>
<keyword evidence="6 8" id="KW-0067">ATP-binding</keyword>
<dbReference type="PROSITE" id="PS00107">
    <property type="entry name" value="PROTEIN_KINASE_ATP"/>
    <property type="match status" value="1"/>
</dbReference>
<reference evidence="12 13" key="1">
    <citation type="journal article" date="2014" name="Nat. Commun.">
        <title>Klebsormidium flaccidum genome reveals primary factors for plant terrestrial adaptation.</title>
        <authorList>
            <person name="Hori K."/>
            <person name="Maruyama F."/>
            <person name="Fujisawa T."/>
            <person name="Togashi T."/>
            <person name="Yamamoto N."/>
            <person name="Seo M."/>
            <person name="Sato S."/>
            <person name="Yamada T."/>
            <person name="Mori H."/>
            <person name="Tajima N."/>
            <person name="Moriyama T."/>
            <person name="Ikeuchi M."/>
            <person name="Watanabe M."/>
            <person name="Wada H."/>
            <person name="Kobayashi K."/>
            <person name="Saito M."/>
            <person name="Masuda T."/>
            <person name="Sasaki-Sekimoto Y."/>
            <person name="Mashiguchi K."/>
            <person name="Awai K."/>
            <person name="Shimojima M."/>
            <person name="Masuda S."/>
            <person name="Iwai M."/>
            <person name="Nobusawa T."/>
            <person name="Narise T."/>
            <person name="Kondo S."/>
            <person name="Saito H."/>
            <person name="Sato R."/>
            <person name="Murakawa M."/>
            <person name="Ihara Y."/>
            <person name="Oshima-Yamada Y."/>
            <person name="Ohtaka K."/>
            <person name="Satoh M."/>
            <person name="Sonobe K."/>
            <person name="Ishii M."/>
            <person name="Ohtani R."/>
            <person name="Kanamori-Sato M."/>
            <person name="Honoki R."/>
            <person name="Miyazaki D."/>
            <person name="Mochizuki H."/>
            <person name="Umetsu J."/>
            <person name="Higashi K."/>
            <person name="Shibata D."/>
            <person name="Kamiya Y."/>
            <person name="Sato N."/>
            <person name="Nakamura Y."/>
            <person name="Tabata S."/>
            <person name="Ida S."/>
            <person name="Kurokawa K."/>
            <person name="Ohta H."/>
        </authorList>
    </citation>
    <scope>NUCLEOTIDE SEQUENCE [LARGE SCALE GENOMIC DNA]</scope>
    <source>
        <strain evidence="12 13">NIES-2285</strain>
    </source>
</reference>
<comment type="similarity">
    <text evidence="1">Belongs to the protein kinase superfamily. CK1 Ser/Thr protein kinase family. Casein kinase I subfamily.</text>
</comment>
<dbReference type="GO" id="GO:0007165">
    <property type="term" value="P:signal transduction"/>
    <property type="evidence" value="ECO:0000318"/>
    <property type="project" value="GO_Central"/>
</dbReference>
<evidence type="ECO:0000256" key="6">
    <source>
        <dbReference type="ARBA" id="ARBA00022840"/>
    </source>
</evidence>
<dbReference type="SMART" id="SM00220">
    <property type="entry name" value="S_TKc"/>
    <property type="match status" value="1"/>
</dbReference>
<gene>
    <name evidence="12" type="ORF">KFL_003500070</name>
</gene>
<feature type="compositionally biased region" description="Basic residues" evidence="9">
    <location>
        <begin position="626"/>
        <end position="657"/>
    </location>
</feature>
<feature type="compositionally biased region" description="Basic and acidic residues" evidence="9">
    <location>
        <begin position="1522"/>
        <end position="1549"/>
    </location>
</feature>
<dbReference type="GO" id="GO:0008270">
    <property type="term" value="F:zinc ion binding"/>
    <property type="evidence" value="ECO:0007669"/>
    <property type="project" value="UniProtKB-KW"/>
</dbReference>
<dbReference type="GO" id="GO:0005524">
    <property type="term" value="F:ATP binding"/>
    <property type="evidence" value="ECO:0007669"/>
    <property type="project" value="UniProtKB-UniRule"/>
</dbReference>
<proteinExistence type="inferred from homology"/>
<protein>
    <submittedName>
        <fullName evidence="12">Serine Threonine protein kinase</fullName>
    </submittedName>
</protein>
<keyword evidence="4 8" id="KW-0547">Nucleotide-binding</keyword>
<accession>A0A1Y1I8T6</accession>
<feature type="compositionally biased region" description="Basic residues" evidence="9">
    <location>
        <begin position="1902"/>
        <end position="1911"/>
    </location>
</feature>
<feature type="domain" description="Protein kinase" evidence="10">
    <location>
        <begin position="17"/>
        <end position="280"/>
    </location>
</feature>
<dbReference type="OMA" id="EICRNKP"/>
<dbReference type="InterPro" id="IPR000571">
    <property type="entry name" value="Znf_CCCH"/>
</dbReference>
<evidence type="ECO:0000259" key="10">
    <source>
        <dbReference type="PROSITE" id="PS50011"/>
    </source>
</evidence>
<feature type="region of interest" description="Disordered" evidence="9">
    <location>
        <begin position="1892"/>
        <end position="1918"/>
    </location>
</feature>
<evidence type="ECO:0000256" key="4">
    <source>
        <dbReference type="ARBA" id="ARBA00022741"/>
    </source>
</evidence>
<feature type="compositionally biased region" description="Pro residues" evidence="9">
    <location>
        <begin position="1368"/>
        <end position="1385"/>
    </location>
</feature>
<feature type="zinc finger region" description="C3H1-type" evidence="7">
    <location>
        <begin position="550"/>
        <end position="577"/>
    </location>
</feature>
<dbReference type="Gene3D" id="1.10.510.10">
    <property type="entry name" value="Transferase(Phosphotransferase) domain 1"/>
    <property type="match status" value="1"/>
</dbReference>
<dbReference type="CDD" id="cd14017">
    <property type="entry name" value="STKc_TTBK"/>
    <property type="match status" value="1"/>
</dbReference>
<dbReference type="InterPro" id="IPR011009">
    <property type="entry name" value="Kinase-like_dom_sf"/>
</dbReference>
<evidence type="ECO:0000256" key="2">
    <source>
        <dbReference type="ARBA" id="ARBA00022527"/>
    </source>
</evidence>
<feature type="compositionally biased region" description="Low complexity" evidence="9">
    <location>
        <begin position="1582"/>
        <end position="1592"/>
    </location>
</feature>
<feature type="region of interest" description="Disordered" evidence="9">
    <location>
        <begin position="1352"/>
        <end position="1678"/>
    </location>
</feature>
<feature type="region of interest" description="Disordered" evidence="9">
    <location>
        <begin position="1040"/>
        <end position="1062"/>
    </location>
</feature>
<dbReference type="EMBL" id="DF237299">
    <property type="protein sequence ID" value="GAQ87395.1"/>
    <property type="molecule type" value="Genomic_DNA"/>
</dbReference>
<evidence type="ECO:0000256" key="3">
    <source>
        <dbReference type="ARBA" id="ARBA00022679"/>
    </source>
</evidence>
<dbReference type="PROSITE" id="PS50011">
    <property type="entry name" value="PROTEIN_KINASE_DOM"/>
    <property type="match status" value="1"/>
</dbReference>
<dbReference type="GO" id="GO:0004674">
    <property type="term" value="F:protein serine/threonine kinase activity"/>
    <property type="evidence" value="ECO:0000318"/>
    <property type="project" value="GO_Central"/>
</dbReference>
<feature type="domain" description="C3H1-type" evidence="11">
    <location>
        <begin position="550"/>
        <end position="577"/>
    </location>
</feature>
<keyword evidence="7" id="KW-0479">Metal-binding</keyword>
<feature type="region of interest" description="Disordered" evidence="9">
    <location>
        <begin position="621"/>
        <end position="749"/>
    </location>
</feature>
<feature type="region of interest" description="Disordered" evidence="9">
    <location>
        <begin position="784"/>
        <end position="806"/>
    </location>
</feature>
<evidence type="ECO:0000256" key="9">
    <source>
        <dbReference type="SAM" id="MobiDB-lite"/>
    </source>
</evidence>
<feature type="compositionally biased region" description="Basic and acidic residues" evidence="9">
    <location>
        <begin position="695"/>
        <end position="704"/>
    </location>
</feature>
<dbReference type="InterPro" id="IPR047916">
    <property type="entry name" value="TTBK_Asator-like_STKc"/>
</dbReference>
<organism evidence="12 13">
    <name type="scientific">Klebsormidium nitens</name>
    <name type="common">Green alga</name>
    <name type="synonym">Ulothrix nitens</name>
    <dbReference type="NCBI Taxonomy" id="105231"/>
    <lineage>
        <taxon>Eukaryota</taxon>
        <taxon>Viridiplantae</taxon>
        <taxon>Streptophyta</taxon>
        <taxon>Klebsormidiophyceae</taxon>
        <taxon>Klebsormidiales</taxon>
        <taxon>Klebsormidiaceae</taxon>
        <taxon>Klebsormidium</taxon>
    </lineage>
</organism>
<feature type="compositionally biased region" description="Polar residues" evidence="9">
    <location>
        <begin position="1401"/>
        <end position="1415"/>
    </location>
</feature>
<feature type="compositionally biased region" description="Basic residues" evidence="9">
    <location>
        <begin position="669"/>
        <end position="679"/>
    </location>
</feature>
<feature type="compositionally biased region" description="Basic and acidic residues" evidence="9">
    <location>
        <begin position="384"/>
        <end position="505"/>
    </location>
</feature>
<feature type="compositionally biased region" description="Basic and acidic residues" evidence="9">
    <location>
        <begin position="711"/>
        <end position="728"/>
    </location>
</feature>
<feature type="region of interest" description="Disordered" evidence="9">
    <location>
        <begin position="343"/>
        <end position="505"/>
    </location>
</feature>
<keyword evidence="13" id="KW-1185">Reference proteome</keyword>
<dbReference type="SUPFAM" id="SSF56112">
    <property type="entry name" value="Protein kinase-like (PK-like)"/>
    <property type="match status" value="1"/>
</dbReference>
<dbReference type="InterPro" id="IPR050235">
    <property type="entry name" value="CK1_Ser-Thr_kinase"/>
</dbReference>
<keyword evidence="5 12" id="KW-0418">Kinase</keyword>
<evidence type="ECO:0000256" key="1">
    <source>
        <dbReference type="ARBA" id="ARBA00005926"/>
    </source>
</evidence>
<feature type="region of interest" description="Disordered" evidence="9">
    <location>
        <begin position="525"/>
        <end position="550"/>
    </location>
</feature>
<feature type="region of interest" description="Disordered" evidence="9">
    <location>
        <begin position="1190"/>
        <end position="1282"/>
    </location>
</feature>
<dbReference type="Pfam" id="PF00069">
    <property type="entry name" value="Pkinase"/>
    <property type="match status" value="1"/>
</dbReference>
<feature type="region of interest" description="Disordered" evidence="9">
    <location>
        <begin position="1075"/>
        <end position="1098"/>
    </location>
</feature>
<feature type="region of interest" description="Disordered" evidence="9">
    <location>
        <begin position="842"/>
        <end position="976"/>
    </location>
</feature>
<sequence length="2029" mass="219595">MAPAPLMRPETLLDDRFEVERKIGEGTFSEIYRAVDRQTSELVAIKVEKEDRVLKWESSVQKRLQDCPYVCRHIIAGEHNGRNYLAMELLGSSLSDLRRGQPEGKLSMATTISIGIQLLKAIQGIHELGYINRDIKPSNFCIGLGAKARQCFMVDFGLAKKYRDSEGRVNPARPVAEFRGTSHYASVNAHKSKELGRRDDLWSLLYVLVEFLEGDLPWRSQSNKDKILESKEFYNQNPEKFLRFLETPKQLQDFARTLSGLEYEEDPDYAHLLRLLESLLEELGVQPDALFDWEASEAPGEGGQMGAVEREPSPSRPLLELSSPAQESGEISNALHELAEDGRAGNGAENDADAVTSPTAEQSDRVQEKRPENTMHLPKGGLGPHDRDRSHEWRERTERGKSGERAGRSWDVGGARRGDEMRGRGSSRDFAKETADRRGESLARERSRLDVETEQERAKRREENLRRQKEADLARGRDKEPDWERDRSRERERERYRDRDRDRDYQRERGADRYRDYDRRRYGDSRERRRDDRDRRGGDHDRGRSKHGERRADSVCFDMLMRLRCKKERCPFKHPARTPKNPAQDICLRYIDNNCPDRAEDCRRYHWTRAEELEYLRSGELPPGALRHKRPYSRYRSRSRSQTPSRRRSVSPSRRRSFSPSQKRSLSPSRRRSPSRRPSLRSPGARKAPLLSSQKQRDDPRRSSASEASDGESRRNRRGESERVREVLPEPVKPPTLEHLHSPDSGRSNVIDGEVAEEVASAGEVASAKTAPAAEAALSVLELEPPALGPGEGPENPEAVLERPASPGSRLLAMAMQSFDTANEGAKIGAGLEVLNVNGGDKRPAQGSSWPMGLLAKSPVEGPAAAEELPASSAPEASGMRIQNERGSWSRPAAGGSTREGKGPVHVAKASQEELNRALNRKSNAEVSGLRGKVIGDMPKGGPQEPRSLRLKTSPPKDQGVSGVSREGRSGRLEDVKAGSSLEKIARGSVGIARETTVETVRAASDLRKDLPVVSKRKEVQVVSKEGSLASSVLDALNKETVHKDRIQPADENQPERIPHTEESLVVQKREVANGARFEQPEGEARNGTGEGVSVKPPVNKASEMQAVKPAVSASVKVGSPAKGAVQKLAEKDKGLGKKGVAPKFKEVKPDVKGSAAAPPGDKTAGAVPLSASAAPKVIKKVIIKQRGETIAPSEGAAALASKKGTGGKRLPGTATARLSGGKKPGKGLSIEGPPGKADSLSRPSSPAAQLLQSPKGRPPSPSARLLPGANKSGGIPPGLKESAPLVASKLEELFRARKLHPKQLDERVWDQLQRTAEPAVLQCLDEFQELADQIEPLQVASYLLLQLKRKQTAGKRPSSSDKGRPATPKPGAPRPAPPAIPPASGPASLAAALPLVESSDMPTAPSTPARSGLNTEAPAHVRNPSLELPPSIRTSSSEPGTQKAGAAQDIAAHRNGLSIEIGGPVRSPLRGPVLDDATSGGQPGGSQADEPRLDPVPSPRAVGKRSALGRRMSANTLSRFGGKELDVLERTGETKEEGAAPSKVKSEEGSAEGVNKPELGQQRLPPAPAGAVHTEVSPKASGSESSSFSSLFKEEEGGGEDDDGDEVNGPSPIHTAQGDLWAASGTWEKSSGEGPPGHSRKRSAGSIANLGGSGKRSRTGEEGGAGHSEEVDLPIGGGGVTARGGGVNAALAADSKVLTWFKVHLHWEHFPHPLPDGALVKARQTDRYQSSATALIKTLEIIHRVEVLRSAWVQQTPRNLFALLLPTSARTKVTPVEPKGMAKKFFVTDHEGRKYWSTMKRGPAQPNQHHLAAVLEHDLTHLGLCPQLVSIDWTVGKKQAGNVLRLAGPCTCVGVPLAPPLVPMSPKNKARLGLQSGSDAHLNHLAAEERFGGGSLGDAKGKRKAGKKANRPPVVSPTAAELAAFPTLDTTAPLSPASQKKRLVSVPSRKGFATPLQSPGPSQGGLAETVGGAEWVPEGHEPSVSVEAEEQSAGEQAAFWEEIKGNVKSRELQSLNSVLVAGKRRRGM</sequence>
<dbReference type="InterPro" id="IPR017441">
    <property type="entry name" value="Protein_kinase_ATP_BS"/>
</dbReference>
<dbReference type="GO" id="GO:0005737">
    <property type="term" value="C:cytoplasm"/>
    <property type="evidence" value="ECO:0000318"/>
    <property type="project" value="GO_Central"/>
</dbReference>
<feature type="compositionally biased region" description="Basic and acidic residues" evidence="9">
    <location>
        <begin position="525"/>
        <end position="542"/>
    </location>
</feature>
<feature type="compositionally biased region" description="Polar residues" evidence="9">
    <location>
        <begin position="1242"/>
        <end position="1253"/>
    </location>
</feature>
<feature type="compositionally biased region" description="Basic and acidic residues" evidence="9">
    <location>
        <begin position="362"/>
        <end position="373"/>
    </location>
</feature>
<feature type="compositionally biased region" description="Low complexity" evidence="9">
    <location>
        <begin position="1386"/>
        <end position="1395"/>
    </location>
</feature>
<dbReference type="PANTHER" id="PTHR11909">
    <property type="entry name" value="CASEIN KINASE-RELATED"/>
    <property type="match status" value="1"/>
</dbReference>
<name>A0A1Y1I8T6_KLENI</name>
<evidence type="ECO:0000256" key="5">
    <source>
        <dbReference type="ARBA" id="ARBA00022777"/>
    </source>
</evidence>
<evidence type="ECO:0000313" key="12">
    <source>
        <dbReference type="EMBL" id="GAQ87395.1"/>
    </source>
</evidence>
<feature type="region of interest" description="Disordered" evidence="9">
    <location>
        <begin position="1129"/>
        <end position="1171"/>
    </location>
</feature>
<dbReference type="GO" id="GO:0005634">
    <property type="term" value="C:nucleus"/>
    <property type="evidence" value="ECO:0000318"/>
    <property type="project" value="GO_Central"/>
</dbReference>
<feature type="region of interest" description="Disordered" evidence="9">
    <location>
        <begin position="296"/>
        <end position="330"/>
    </location>
</feature>
<dbReference type="InterPro" id="IPR000719">
    <property type="entry name" value="Prot_kinase_dom"/>
</dbReference>
<evidence type="ECO:0000256" key="7">
    <source>
        <dbReference type="PROSITE-ProRule" id="PRU00723"/>
    </source>
</evidence>
<feature type="compositionally biased region" description="Basic and acidic residues" evidence="9">
    <location>
        <begin position="966"/>
        <end position="976"/>
    </location>
</feature>
<dbReference type="PROSITE" id="PS50103">
    <property type="entry name" value="ZF_C3H1"/>
    <property type="match status" value="1"/>
</dbReference>
<feature type="binding site" evidence="8">
    <location>
        <position position="55"/>
    </location>
    <ligand>
        <name>ATP</name>
        <dbReference type="ChEBI" id="CHEBI:30616"/>
    </ligand>
</feature>
<keyword evidence="2" id="KW-0723">Serine/threonine-protein kinase</keyword>
<feature type="region of interest" description="Disordered" evidence="9">
    <location>
        <begin position="1931"/>
        <end position="1996"/>
    </location>
</feature>
<dbReference type="Proteomes" id="UP000054558">
    <property type="component" value="Unassembled WGS sequence"/>
</dbReference>
<keyword evidence="7" id="KW-0863">Zinc-finger</keyword>
<keyword evidence="7" id="KW-0862">Zinc</keyword>
<feature type="compositionally biased region" description="Acidic residues" evidence="9">
    <location>
        <begin position="1598"/>
        <end position="1607"/>
    </location>
</feature>